<evidence type="ECO:0000256" key="2">
    <source>
        <dbReference type="ARBA" id="ARBA00023002"/>
    </source>
</evidence>
<sequence length="338" mass="35779">MADSRRTRWAILGPGRISHDFAQSLTRSAHGSLQAVGSSSPLRAREFSDTYGAPGSGTYREVIDRDDVDAVYIGTVHTTHAELAIAALNAGKPVLCEKPASIDGAGAAEVIATARRVELPFLEAYKYRFGPLAQELRRIVSSGEIGLPLSLSAPYGFAARDRSSRLFSAAVGGGAILDVGCYPVSMAVGIAHWAGKAGMVAEASLSSTGAEMKARIDESAEAEVRIGSLTAQVETSIVRALPTRLVIRGTEGWFESDQMWGSRSASGTTAVVHREGRQSRPISVSSVDPLAAEADAVSRAIADGRSELPEVTWGETVAIAQLLDDWRRQVSEPAESSQ</sequence>
<proteinExistence type="inferred from homology"/>
<evidence type="ECO:0000256" key="3">
    <source>
        <dbReference type="ARBA" id="ARBA00023027"/>
    </source>
</evidence>
<gene>
    <name evidence="6" type="ORF">WDU96_03110</name>
</gene>
<name>A0ABU8LQQ6_9MICO</name>
<comment type="similarity">
    <text evidence="1">Belongs to the Gfo/Idh/MocA family.</text>
</comment>
<reference evidence="6 7" key="1">
    <citation type="submission" date="2024-02" db="EMBL/GenBank/DDBJ databases">
        <authorList>
            <person name="Saticioglu I.B."/>
        </authorList>
    </citation>
    <scope>NUCLEOTIDE SEQUENCE [LARGE SCALE GENOMIC DNA]</scope>
    <source>
        <strain evidence="6 7">Mu-86</strain>
    </source>
</reference>
<evidence type="ECO:0000313" key="6">
    <source>
        <dbReference type="EMBL" id="MEJ1154588.1"/>
    </source>
</evidence>
<feature type="domain" description="GFO/IDH/MocA-like oxidoreductase" evidence="5">
    <location>
        <begin position="134"/>
        <end position="255"/>
    </location>
</feature>
<evidence type="ECO:0000259" key="5">
    <source>
        <dbReference type="Pfam" id="PF22725"/>
    </source>
</evidence>
<dbReference type="Proteomes" id="UP001368654">
    <property type="component" value="Unassembled WGS sequence"/>
</dbReference>
<feature type="domain" description="Gfo/Idh/MocA-like oxidoreductase N-terminal" evidence="4">
    <location>
        <begin position="8"/>
        <end position="118"/>
    </location>
</feature>
<dbReference type="InterPro" id="IPR055170">
    <property type="entry name" value="GFO_IDH_MocA-like_dom"/>
</dbReference>
<dbReference type="InterPro" id="IPR050984">
    <property type="entry name" value="Gfo/Idh/MocA_domain"/>
</dbReference>
<dbReference type="SUPFAM" id="SSF55347">
    <property type="entry name" value="Glyceraldehyde-3-phosphate dehydrogenase-like, C-terminal domain"/>
    <property type="match status" value="1"/>
</dbReference>
<dbReference type="PANTHER" id="PTHR22604">
    <property type="entry name" value="OXIDOREDUCTASES"/>
    <property type="match status" value="1"/>
</dbReference>
<dbReference type="Pfam" id="PF01408">
    <property type="entry name" value="GFO_IDH_MocA"/>
    <property type="match status" value="1"/>
</dbReference>
<dbReference type="RefSeq" id="WP_337337022.1">
    <property type="nucleotide sequence ID" value="NZ_JBBDGL010000001.1"/>
</dbReference>
<evidence type="ECO:0000313" key="7">
    <source>
        <dbReference type="Proteomes" id="UP001368654"/>
    </source>
</evidence>
<keyword evidence="3" id="KW-0520">NAD</keyword>
<dbReference type="PANTHER" id="PTHR22604:SF105">
    <property type="entry name" value="TRANS-1,2-DIHYDROBENZENE-1,2-DIOL DEHYDROGENASE"/>
    <property type="match status" value="1"/>
</dbReference>
<dbReference type="Gene3D" id="3.30.360.10">
    <property type="entry name" value="Dihydrodipicolinate Reductase, domain 2"/>
    <property type="match status" value="1"/>
</dbReference>
<dbReference type="InterPro" id="IPR000683">
    <property type="entry name" value="Gfo/Idh/MocA-like_OxRdtase_N"/>
</dbReference>
<dbReference type="EMBL" id="JBBDGL010000001">
    <property type="protein sequence ID" value="MEJ1154588.1"/>
    <property type="molecule type" value="Genomic_DNA"/>
</dbReference>
<organism evidence="6 7">
    <name type="scientific">Microbacterium marmarense</name>
    <dbReference type="NCBI Taxonomy" id="3122051"/>
    <lineage>
        <taxon>Bacteria</taxon>
        <taxon>Bacillati</taxon>
        <taxon>Actinomycetota</taxon>
        <taxon>Actinomycetes</taxon>
        <taxon>Micrococcales</taxon>
        <taxon>Microbacteriaceae</taxon>
        <taxon>Microbacterium</taxon>
    </lineage>
</organism>
<keyword evidence="2" id="KW-0560">Oxidoreductase</keyword>
<protein>
    <submittedName>
        <fullName evidence="6">Gfo/Idh/MocA family oxidoreductase</fullName>
    </submittedName>
</protein>
<dbReference type="Gene3D" id="3.40.50.720">
    <property type="entry name" value="NAD(P)-binding Rossmann-like Domain"/>
    <property type="match status" value="1"/>
</dbReference>
<accession>A0ABU8LQQ6</accession>
<keyword evidence="7" id="KW-1185">Reference proteome</keyword>
<evidence type="ECO:0000256" key="1">
    <source>
        <dbReference type="ARBA" id="ARBA00010928"/>
    </source>
</evidence>
<dbReference type="SUPFAM" id="SSF51735">
    <property type="entry name" value="NAD(P)-binding Rossmann-fold domains"/>
    <property type="match status" value="1"/>
</dbReference>
<dbReference type="Pfam" id="PF22725">
    <property type="entry name" value="GFO_IDH_MocA_C3"/>
    <property type="match status" value="1"/>
</dbReference>
<comment type="caution">
    <text evidence="6">The sequence shown here is derived from an EMBL/GenBank/DDBJ whole genome shotgun (WGS) entry which is preliminary data.</text>
</comment>
<dbReference type="InterPro" id="IPR036291">
    <property type="entry name" value="NAD(P)-bd_dom_sf"/>
</dbReference>
<evidence type="ECO:0000259" key="4">
    <source>
        <dbReference type="Pfam" id="PF01408"/>
    </source>
</evidence>